<dbReference type="EMBL" id="LNQE01000890">
    <property type="protein sequence ID" value="KUG23722.1"/>
    <property type="molecule type" value="Genomic_DNA"/>
</dbReference>
<protein>
    <recommendedName>
        <fullName evidence="1">YjeF C-terminal domain-containing protein</fullName>
    </recommendedName>
</protein>
<dbReference type="InterPro" id="IPR000631">
    <property type="entry name" value="CARKD"/>
</dbReference>
<dbReference type="SUPFAM" id="SSF53613">
    <property type="entry name" value="Ribokinase-like"/>
    <property type="match status" value="1"/>
</dbReference>
<proteinExistence type="predicted"/>
<sequence>MLLICGTIPHENPALIKGEAVFDKEKLFIQDLEIPCTQGTAALISAACVTSRHLNGTNPHVVLAGDIGHGNGSRLLYDYLIQNLAAIHPDILLMHYILPVMGLMKKVHDAASQGKKMPVMMADASSMYAAKAAGLAPKFDIFTPDACEMAFLADPEAIHPAYISHHLFSAEIAQVPELIKTAYQQKSAAKTLIVKGSTDHVVENGKITLTISEPDLPALEAIGGTGDTISGMVGAMIDAGLSHHDAAVTALKANRIAGNIAQATPATKIRQVISAIPEALKNIL</sequence>
<dbReference type="InterPro" id="IPR029056">
    <property type="entry name" value="Ribokinase-like"/>
</dbReference>
<accession>A0A0W8FS59</accession>
<organism evidence="2">
    <name type="scientific">hydrocarbon metagenome</name>
    <dbReference type="NCBI Taxonomy" id="938273"/>
    <lineage>
        <taxon>unclassified sequences</taxon>
        <taxon>metagenomes</taxon>
        <taxon>ecological metagenomes</taxon>
    </lineage>
</organism>
<reference evidence="2" key="1">
    <citation type="journal article" date="2015" name="Proc. Natl. Acad. Sci. U.S.A.">
        <title>Networks of energetic and metabolic interactions define dynamics in microbial communities.</title>
        <authorList>
            <person name="Embree M."/>
            <person name="Liu J.K."/>
            <person name="Al-Bassam M.M."/>
            <person name="Zengler K."/>
        </authorList>
    </citation>
    <scope>NUCLEOTIDE SEQUENCE</scope>
</reference>
<dbReference type="AlphaFoldDB" id="A0A0W8FS59"/>
<feature type="domain" description="YjeF C-terminal" evidence="1">
    <location>
        <begin position="118"/>
        <end position="267"/>
    </location>
</feature>
<comment type="caution">
    <text evidence="2">The sequence shown here is derived from an EMBL/GenBank/DDBJ whole genome shotgun (WGS) entry which is preliminary data.</text>
</comment>
<evidence type="ECO:0000313" key="2">
    <source>
        <dbReference type="EMBL" id="KUG23722.1"/>
    </source>
</evidence>
<evidence type="ECO:0000259" key="1">
    <source>
        <dbReference type="Pfam" id="PF01256"/>
    </source>
</evidence>
<dbReference type="Pfam" id="PF01256">
    <property type="entry name" value="Carb_kinase"/>
    <property type="match status" value="1"/>
</dbReference>
<name>A0A0W8FS59_9ZZZZ</name>
<dbReference type="Gene3D" id="3.40.1190.20">
    <property type="match status" value="1"/>
</dbReference>
<dbReference type="GO" id="GO:0016836">
    <property type="term" value="F:hydro-lyase activity"/>
    <property type="evidence" value="ECO:0007669"/>
    <property type="project" value="InterPro"/>
</dbReference>
<gene>
    <name evidence="2" type="ORF">ASZ90_006529</name>
</gene>